<dbReference type="Proteomes" id="UP001235939">
    <property type="component" value="Chromosome 03"/>
</dbReference>
<organism evidence="1 2">
    <name type="scientific">Cordylochernes scorpioides</name>
    <dbReference type="NCBI Taxonomy" id="51811"/>
    <lineage>
        <taxon>Eukaryota</taxon>
        <taxon>Metazoa</taxon>
        <taxon>Ecdysozoa</taxon>
        <taxon>Arthropoda</taxon>
        <taxon>Chelicerata</taxon>
        <taxon>Arachnida</taxon>
        <taxon>Pseudoscorpiones</taxon>
        <taxon>Cheliferoidea</taxon>
        <taxon>Chernetidae</taxon>
        <taxon>Cordylochernes</taxon>
    </lineage>
</organism>
<gene>
    <name evidence="1" type="ORF">LAZ67_3002848</name>
</gene>
<evidence type="ECO:0000313" key="1">
    <source>
        <dbReference type="EMBL" id="UYV65020.1"/>
    </source>
</evidence>
<accession>A0ABY6K8P4</accession>
<dbReference type="EMBL" id="CP092865">
    <property type="protein sequence ID" value="UYV65020.1"/>
    <property type="molecule type" value="Genomic_DNA"/>
</dbReference>
<name>A0ABY6K8P4_9ARAC</name>
<evidence type="ECO:0000313" key="2">
    <source>
        <dbReference type="Proteomes" id="UP001235939"/>
    </source>
</evidence>
<reference evidence="1 2" key="1">
    <citation type="submission" date="2022-01" db="EMBL/GenBank/DDBJ databases">
        <title>A chromosomal length assembly of Cordylochernes scorpioides.</title>
        <authorList>
            <person name="Zeh D."/>
            <person name="Zeh J."/>
        </authorList>
    </citation>
    <scope>NUCLEOTIDE SEQUENCE [LARGE SCALE GENOMIC DNA]</scope>
    <source>
        <strain evidence="1">IN4F17</strain>
        <tissue evidence="1">Whole Body</tissue>
    </source>
</reference>
<sequence>MSLKIHFLHLHLDFFPDNLGAVSVEHVSISLMNKLEVKEEEEEEAKGKVRQVFLLLKQQIQGMSHKFPDWVHKKINK</sequence>
<proteinExistence type="predicted"/>
<keyword evidence="2" id="KW-1185">Reference proteome</keyword>
<protein>
    <submittedName>
        <fullName evidence="1">Uncharacterized protein</fullName>
    </submittedName>
</protein>